<dbReference type="InParanoid" id="T1F5L4"/>
<organism evidence="3 4">
    <name type="scientific">Helobdella robusta</name>
    <name type="common">Californian leech</name>
    <dbReference type="NCBI Taxonomy" id="6412"/>
    <lineage>
        <taxon>Eukaryota</taxon>
        <taxon>Metazoa</taxon>
        <taxon>Spiralia</taxon>
        <taxon>Lophotrochozoa</taxon>
        <taxon>Annelida</taxon>
        <taxon>Clitellata</taxon>
        <taxon>Hirudinea</taxon>
        <taxon>Rhynchobdellida</taxon>
        <taxon>Glossiphoniidae</taxon>
        <taxon>Helobdella</taxon>
    </lineage>
</organism>
<accession>T1F5L4</accession>
<gene>
    <name evidence="3" type="primary">20204113</name>
    <name evidence="2" type="ORF">HELRODRAFT_172601</name>
</gene>
<evidence type="ECO:0000313" key="4">
    <source>
        <dbReference type="Proteomes" id="UP000015101"/>
    </source>
</evidence>
<evidence type="ECO:0000313" key="2">
    <source>
        <dbReference type="EMBL" id="ESO04245.1"/>
    </source>
</evidence>
<dbReference type="EMBL" id="AMQM01004293">
    <property type="status" value="NOT_ANNOTATED_CDS"/>
    <property type="molecule type" value="Genomic_DNA"/>
</dbReference>
<evidence type="ECO:0000256" key="1">
    <source>
        <dbReference type="SAM" id="MobiDB-lite"/>
    </source>
</evidence>
<dbReference type="EnsemblMetazoa" id="HelroT172601">
    <property type="protein sequence ID" value="HelroP172601"/>
    <property type="gene ID" value="HelroG172601"/>
</dbReference>
<feature type="region of interest" description="Disordered" evidence="1">
    <location>
        <begin position="1"/>
        <end position="57"/>
    </location>
</feature>
<proteinExistence type="predicted"/>
<dbReference type="EMBL" id="KB096502">
    <property type="protein sequence ID" value="ESO04245.1"/>
    <property type="molecule type" value="Genomic_DNA"/>
</dbReference>
<dbReference type="GeneID" id="20204113"/>
<sequence>MHKKIQLKDNQTNEVDDTASPPEQQTSHKSSRTTPISPSKPASDTIESTLPGTKLPKTSTQWSEANVYFQLQQQSLPSYDNIDNFTSAFQQMIYNYFATNYGTLKQQTVNNTSSNKSIKNLKKELKQLKLLGHNNQRFDDQIITTSKALRAQIKSKKLTKCDQSVDVTSQLKQRFWGTCFFNCFDLSLVDIIWSDQFYNSLINSAISSSYAVYCDRNLTE</sequence>
<protein>
    <submittedName>
        <fullName evidence="2 3">Uncharacterized protein</fullName>
    </submittedName>
</protein>
<reference evidence="4" key="1">
    <citation type="submission" date="2012-12" db="EMBL/GenBank/DDBJ databases">
        <authorList>
            <person name="Hellsten U."/>
            <person name="Grimwood J."/>
            <person name="Chapman J.A."/>
            <person name="Shapiro H."/>
            <person name="Aerts A."/>
            <person name="Otillar R.P."/>
            <person name="Terry A.Y."/>
            <person name="Boore J.L."/>
            <person name="Simakov O."/>
            <person name="Marletaz F."/>
            <person name="Cho S.-J."/>
            <person name="Edsinger-Gonzales E."/>
            <person name="Havlak P."/>
            <person name="Kuo D.-H."/>
            <person name="Larsson T."/>
            <person name="Lv J."/>
            <person name="Arendt D."/>
            <person name="Savage R."/>
            <person name="Osoegawa K."/>
            <person name="de Jong P."/>
            <person name="Lindberg D.R."/>
            <person name="Seaver E.C."/>
            <person name="Weisblat D.A."/>
            <person name="Putnam N.H."/>
            <person name="Grigoriev I.V."/>
            <person name="Rokhsar D.S."/>
        </authorList>
    </citation>
    <scope>NUCLEOTIDE SEQUENCE</scope>
</reference>
<dbReference type="CTD" id="20204113"/>
<feature type="compositionally biased region" description="Polar residues" evidence="1">
    <location>
        <begin position="21"/>
        <end position="57"/>
    </location>
</feature>
<evidence type="ECO:0000313" key="3">
    <source>
        <dbReference type="EnsemblMetazoa" id="HelroP172601"/>
    </source>
</evidence>
<dbReference type="RefSeq" id="XP_009017514.1">
    <property type="nucleotide sequence ID" value="XM_009019266.1"/>
</dbReference>
<name>T1F5L4_HELRO</name>
<dbReference type="AlphaFoldDB" id="T1F5L4"/>
<dbReference type="EMBL" id="AMQM01004292">
    <property type="status" value="NOT_ANNOTATED_CDS"/>
    <property type="molecule type" value="Genomic_DNA"/>
</dbReference>
<dbReference type="HOGENOM" id="CLU_059811_0_0_1"/>
<reference evidence="3" key="3">
    <citation type="submission" date="2015-06" db="UniProtKB">
        <authorList>
            <consortium name="EnsemblMetazoa"/>
        </authorList>
    </citation>
    <scope>IDENTIFICATION</scope>
</reference>
<reference evidence="2 4" key="2">
    <citation type="journal article" date="2013" name="Nature">
        <title>Insights into bilaterian evolution from three spiralian genomes.</title>
        <authorList>
            <person name="Simakov O."/>
            <person name="Marletaz F."/>
            <person name="Cho S.J."/>
            <person name="Edsinger-Gonzales E."/>
            <person name="Havlak P."/>
            <person name="Hellsten U."/>
            <person name="Kuo D.H."/>
            <person name="Larsson T."/>
            <person name="Lv J."/>
            <person name="Arendt D."/>
            <person name="Savage R."/>
            <person name="Osoegawa K."/>
            <person name="de Jong P."/>
            <person name="Grimwood J."/>
            <person name="Chapman J.A."/>
            <person name="Shapiro H."/>
            <person name="Aerts A."/>
            <person name="Otillar R.P."/>
            <person name="Terry A.Y."/>
            <person name="Boore J.L."/>
            <person name="Grigoriev I.V."/>
            <person name="Lindberg D.R."/>
            <person name="Seaver E.C."/>
            <person name="Weisblat D.A."/>
            <person name="Putnam N.H."/>
            <person name="Rokhsar D.S."/>
        </authorList>
    </citation>
    <scope>NUCLEOTIDE SEQUENCE</scope>
</reference>
<keyword evidence="4" id="KW-1185">Reference proteome</keyword>
<dbReference type="KEGG" id="hro:HELRODRAFT_172601"/>
<dbReference type="Proteomes" id="UP000015101">
    <property type="component" value="Unassembled WGS sequence"/>
</dbReference>